<evidence type="ECO:0000313" key="5">
    <source>
        <dbReference type="RefSeq" id="XP_032834803.1"/>
    </source>
</evidence>
<feature type="compositionally biased region" description="Low complexity" evidence="1">
    <location>
        <begin position="121"/>
        <end position="132"/>
    </location>
</feature>
<keyword evidence="2" id="KW-1133">Transmembrane helix</keyword>
<feature type="signal peptide" evidence="3">
    <location>
        <begin position="1"/>
        <end position="18"/>
    </location>
</feature>
<evidence type="ECO:0000256" key="2">
    <source>
        <dbReference type="SAM" id="Phobius"/>
    </source>
</evidence>
<dbReference type="AlphaFoldDB" id="A0AAJ7XIS0"/>
<dbReference type="KEGG" id="pmrn:116957005"/>
<accession>A0AAJ7XIS0</accession>
<keyword evidence="4" id="KW-1185">Reference proteome</keyword>
<protein>
    <submittedName>
        <fullName evidence="5">Translation initiation factor IF-2-like</fullName>
    </submittedName>
</protein>
<feature type="region of interest" description="Disordered" evidence="1">
    <location>
        <begin position="186"/>
        <end position="380"/>
    </location>
</feature>
<evidence type="ECO:0000256" key="1">
    <source>
        <dbReference type="SAM" id="MobiDB-lite"/>
    </source>
</evidence>
<organism evidence="4 5">
    <name type="scientific">Petromyzon marinus</name>
    <name type="common">Sea lamprey</name>
    <dbReference type="NCBI Taxonomy" id="7757"/>
    <lineage>
        <taxon>Eukaryota</taxon>
        <taxon>Metazoa</taxon>
        <taxon>Chordata</taxon>
        <taxon>Craniata</taxon>
        <taxon>Vertebrata</taxon>
        <taxon>Cyclostomata</taxon>
        <taxon>Hyperoartia</taxon>
        <taxon>Petromyzontiformes</taxon>
        <taxon>Petromyzontidae</taxon>
        <taxon>Petromyzon</taxon>
    </lineage>
</organism>
<proteinExistence type="predicted"/>
<keyword evidence="3" id="KW-0732">Signal</keyword>
<feature type="region of interest" description="Disordered" evidence="1">
    <location>
        <begin position="99"/>
        <end position="172"/>
    </location>
</feature>
<feature type="transmembrane region" description="Helical" evidence="2">
    <location>
        <begin position="69"/>
        <end position="93"/>
    </location>
</feature>
<feature type="chain" id="PRO_5042533065" evidence="3">
    <location>
        <begin position="19"/>
        <end position="380"/>
    </location>
</feature>
<gene>
    <name evidence="5" type="primary">LOC116957005</name>
</gene>
<keyword evidence="2" id="KW-0812">Transmembrane</keyword>
<evidence type="ECO:0000256" key="3">
    <source>
        <dbReference type="SAM" id="SignalP"/>
    </source>
</evidence>
<evidence type="ECO:0000313" key="4">
    <source>
        <dbReference type="Proteomes" id="UP001318040"/>
    </source>
</evidence>
<name>A0AAJ7XIS0_PETMA</name>
<feature type="compositionally biased region" description="Gly residues" evidence="1">
    <location>
        <begin position="317"/>
        <end position="330"/>
    </location>
</feature>
<feature type="compositionally biased region" description="Pro residues" evidence="1">
    <location>
        <begin position="220"/>
        <end position="229"/>
    </location>
</feature>
<reference evidence="5" key="1">
    <citation type="submission" date="2025-08" db="UniProtKB">
        <authorList>
            <consortium name="RefSeq"/>
        </authorList>
    </citation>
    <scope>IDENTIFICATION</scope>
    <source>
        <tissue evidence="5">Sperm</tissue>
    </source>
</reference>
<dbReference type="Proteomes" id="UP001318040">
    <property type="component" value="Chromosome 68"/>
</dbReference>
<feature type="compositionally biased region" description="Low complexity" evidence="1">
    <location>
        <begin position="235"/>
        <end position="245"/>
    </location>
</feature>
<keyword evidence="2" id="KW-0472">Membrane</keyword>
<dbReference type="RefSeq" id="XP_032834803.1">
    <property type="nucleotide sequence ID" value="XM_032978912.1"/>
</dbReference>
<sequence length="380" mass="39605">MVKMKMMVVVVVMINTLANICPGGASTFSPSWYTANSTNWTSAPTDSHTPTAYTPTANSSNSCASLLSLGLGLGLGLGLPLLAVSSVLCYLLLRGRRARTTSKPPPEEEERQATRESVRYVVKTQSSTSQVSPTNYYMDPSDEDYENPDQRQVNEDDNNYDDILPYRPGGATVQGTTAVLPNREVQGVRPATSSSSPQGFQPVAAPRVKQHDHSTGLQPQPQPQPPQRPPKPEADQPLGPAASKSQPPPPARAPGHGLRQVADSASRPLGSGAPELRLPPQHGGPPGLRDPSPAAQGHRSPGSHPPPSRGPGAEAAGFGGPSREGQGPGSPGCKIPNQGPSAAGPRRPKSALFPPQPHGGRDDKGGQGTGSGAVYEICAP</sequence>